<reference evidence="2 3" key="1">
    <citation type="submission" date="2019-10" db="EMBL/GenBank/DDBJ databases">
        <authorList>
            <person name="Palmer J.M."/>
        </authorList>
    </citation>
    <scope>NUCLEOTIDE SEQUENCE [LARGE SCALE GENOMIC DNA]</scope>
    <source>
        <strain evidence="2 3">TWF694</strain>
    </source>
</reference>
<evidence type="ECO:0000313" key="2">
    <source>
        <dbReference type="EMBL" id="KAK6527726.1"/>
    </source>
</evidence>
<comment type="caution">
    <text evidence="2">The sequence shown here is derived from an EMBL/GenBank/DDBJ whole genome shotgun (WGS) entry which is preliminary data.</text>
</comment>
<accession>A0AAV9WXF2</accession>
<gene>
    <name evidence="2" type="ORF">TWF694_004706</name>
</gene>
<sequence length="296" mass="33331">MSSWITRPLRIARDKVKASRSQQSAECSIKVTDPTEGVPPAESSQNGIKSQAGATVMRLPVELQAEIFPYLSIYDQVRAALAYPLWEQILAQKSFQITRYSNLQYRNAIGYHFHILLTSDFRLGCRLVRESNRELKLQLSHVLVKSIRHGNQTGAADTIDMMNHVFLDDPIVRDIPQESSDPESTNAEKKGKIGWLPTSVGYVYKDNDTWVPKIEIPDEEIQQMTIRDFFNHIVGVISNPENMTLDQALALPPSTVADEGKTYSINVYPRGYNFGIAEAGRAEKSQYHLCLGMDIS</sequence>
<dbReference type="EMBL" id="JAVHJO010000015">
    <property type="protein sequence ID" value="KAK6527726.1"/>
    <property type="molecule type" value="Genomic_DNA"/>
</dbReference>
<protein>
    <recommendedName>
        <fullName evidence="4">F-box domain-containing protein</fullName>
    </recommendedName>
</protein>
<keyword evidence="3" id="KW-1185">Reference proteome</keyword>
<dbReference type="Proteomes" id="UP001365542">
    <property type="component" value="Unassembled WGS sequence"/>
</dbReference>
<evidence type="ECO:0000313" key="3">
    <source>
        <dbReference type="Proteomes" id="UP001365542"/>
    </source>
</evidence>
<evidence type="ECO:0000256" key="1">
    <source>
        <dbReference type="SAM" id="MobiDB-lite"/>
    </source>
</evidence>
<evidence type="ECO:0008006" key="4">
    <source>
        <dbReference type="Google" id="ProtNLM"/>
    </source>
</evidence>
<proteinExistence type="predicted"/>
<dbReference type="AlphaFoldDB" id="A0AAV9WXF2"/>
<feature type="region of interest" description="Disordered" evidence="1">
    <location>
        <begin position="28"/>
        <end position="49"/>
    </location>
</feature>
<organism evidence="2 3">
    <name type="scientific">Orbilia ellipsospora</name>
    <dbReference type="NCBI Taxonomy" id="2528407"/>
    <lineage>
        <taxon>Eukaryota</taxon>
        <taxon>Fungi</taxon>
        <taxon>Dikarya</taxon>
        <taxon>Ascomycota</taxon>
        <taxon>Pezizomycotina</taxon>
        <taxon>Orbiliomycetes</taxon>
        <taxon>Orbiliales</taxon>
        <taxon>Orbiliaceae</taxon>
        <taxon>Orbilia</taxon>
    </lineage>
</organism>
<name>A0AAV9WXF2_9PEZI</name>